<dbReference type="AlphaFoldDB" id="W0AJE3"/>
<evidence type="ECO:0000256" key="1">
    <source>
        <dbReference type="SAM" id="SignalP"/>
    </source>
</evidence>
<dbReference type="PANTHER" id="PTHR42924">
    <property type="entry name" value="EXONUCLEASE"/>
    <property type="match status" value="1"/>
</dbReference>
<evidence type="ECO:0008006" key="4">
    <source>
        <dbReference type="Google" id="ProtNLM"/>
    </source>
</evidence>
<dbReference type="NCBIfam" id="NF038032">
    <property type="entry name" value="CehA_McbA_metalo"/>
    <property type="match status" value="1"/>
</dbReference>
<dbReference type="HOGENOM" id="CLU_032306_1_0_5"/>
<dbReference type="eggNOG" id="COG0613">
    <property type="taxonomic scope" value="Bacteria"/>
</dbReference>
<name>W0AJE3_9SPHN</name>
<protein>
    <recommendedName>
        <fullName evidence="4">Polymerase/histidinol phosphatase N-terminal domain-containing protein</fullName>
    </recommendedName>
</protein>
<gene>
    <name evidence="2" type="ORF">NX02_20720</name>
</gene>
<feature type="chain" id="PRO_5004786358" description="Polymerase/histidinol phosphatase N-terminal domain-containing protein" evidence="1">
    <location>
        <begin position="26"/>
        <end position="516"/>
    </location>
</feature>
<keyword evidence="1" id="KW-0732">Signal</keyword>
<evidence type="ECO:0000313" key="3">
    <source>
        <dbReference type="Proteomes" id="UP000018851"/>
    </source>
</evidence>
<dbReference type="PANTHER" id="PTHR42924:SF3">
    <property type="entry name" value="POLYMERASE_HISTIDINOL PHOSPHATASE N-TERMINAL DOMAIN-CONTAINING PROTEIN"/>
    <property type="match status" value="1"/>
</dbReference>
<dbReference type="Gene3D" id="3.20.20.140">
    <property type="entry name" value="Metal-dependent hydrolases"/>
    <property type="match status" value="1"/>
</dbReference>
<sequence length="516" mass="55594">MKPMRLRLLPAFLAAALLAPTAALADMPAPLPAWDAVPLARNKEKPDLVLTGTVDRSNFQRNVAVPFDVPRGVIRLAVELTYTRPDGKTVINLGLYDGERFRGWSGSNKHAVVIDESSATPSFTPGPIGGRRWSLDLGVSHIDPDTTSTYTAKIWFWRAGDTPAVSTFSPEPLAADAGWYRGDFHLHTGDSDGFCDSRRGRHVPCPVFRTVQAAADARLDFIAITDHNNIAHHNAMRELQPYFDDVLLIPGRELTTEQGHANIFGTTEFIDYRLGEKSVPDAKTMLRAAHDAGALVSINHPGAPNDHRCRGCGWIAPRDAMAEVDAIEAVNAGRLWEQLAGADGGGDITIWDAEIARGRRLTALGGSDNHDMQLGRLGVGFPTTVVYAANLSERAVLDGVKAGHVWIDMTGKPGHAIDLKAMAGGVQAMMGDAIAVPAGQPLSLTVTVAGSAGGKLVGLLDGKPAPALSVEKIDGARAELPLEWRSDGQRHWIRFEVREGGKRVMMTNPVYVNFGR</sequence>
<dbReference type="PATRIC" id="fig|1123269.5.peg.4050"/>
<dbReference type="InterPro" id="IPR016195">
    <property type="entry name" value="Pol/histidinol_Pase-like"/>
</dbReference>
<proteinExistence type="predicted"/>
<dbReference type="Proteomes" id="UP000018851">
    <property type="component" value="Chromosome"/>
</dbReference>
<dbReference type="EMBL" id="CP006644">
    <property type="protein sequence ID" value="AHE55785.1"/>
    <property type="molecule type" value="Genomic_DNA"/>
</dbReference>
<dbReference type="InterPro" id="IPR052018">
    <property type="entry name" value="PHP_domain"/>
</dbReference>
<dbReference type="GO" id="GO:0035312">
    <property type="term" value="F:5'-3' DNA exonuclease activity"/>
    <property type="evidence" value="ECO:0007669"/>
    <property type="project" value="TreeGrafter"/>
</dbReference>
<dbReference type="STRING" id="1123269.NX02_20720"/>
<evidence type="ECO:0000313" key="2">
    <source>
        <dbReference type="EMBL" id="AHE55785.1"/>
    </source>
</evidence>
<organism evidence="2 3">
    <name type="scientific">Sphingomonas sanxanigenens DSM 19645 = NX02</name>
    <dbReference type="NCBI Taxonomy" id="1123269"/>
    <lineage>
        <taxon>Bacteria</taxon>
        <taxon>Pseudomonadati</taxon>
        <taxon>Pseudomonadota</taxon>
        <taxon>Alphaproteobacteria</taxon>
        <taxon>Sphingomonadales</taxon>
        <taxon>Sphingomonadaceae</taxon>
        <taxon>Sphingomonas</taxon>
    </lineage>
</organism>
<keyword evidence="3" id="KW-1185">Reference proteome</keyword>
<dbReference type="KEGG" id="ssan:NX02_20720"/>
<accession>W0AJE3</accession>
<dbReference type="GO" id="GO:0004534">
    <property type="term" value="F:5'-3' RNA exonuclease activity"/>
    <property type="evidence" value="ECO:0007669"/>
    <property type="project" value="TreeGrafter"/>
</dbReference>
<feature type="signal peptide" evidence="1">
    <location>
        <begin position="1"/>
        <end position="25"/>
    </location>
</feature>
<reference evidence="2 3" key="1">
    <citation type="submission" date="2013-07" db="EMBL/GenBank/DDBJ databases">
        <title>Completed genome of Sphingomonas sanxanigenens NX02.</title>
        <authorList>
            <person name="Ma T."/>
            <person name="Huang H."/>
            <person name="Wu M."/>
            <person name="Li X."/>
            <person name="Li G."/>
        </authorList>
    </citation>
    <scope>NUCLEOTIDE SEQUENCE [LARGE SCALE GENOMIC DNA]</scope>
    <source>
        <strain evidence="2 3">NX02</strain>
    </source>
</reference>
<dbReference type="SUPFAM" id="SSF89550">
    <property type="entry name" value="PHP domain-like"/>
    <property type="match status" value="1"/>
</dbReference>